<sequence length="276" mass="31499">MPTIESSHRQLLNEYSKGNFTAIGKILNDIQNEFIEIQIKKRVWPSINILKDYYEIKAIYLANEGKLIEFGQAIKDVEALYEAQLGINDGKEILDSKQKDLMFGLHLMYLLANNEIGKFNLKIEKIDYKTRMTNPFFVVPARLGLCLTEGAYNSINLAENDLPTPYYKPFMNNLKESIKNEIAESLEISYRAIPVNIAMKKLSLKNNDETLAFGNKRGWILKGNKFLVTGKETIDDDQKVPTLALASGAERILQPLNTKQSLKRLFNYSSHLECIV</sequence>
<evidence type="ECO:0000313" key="4">
    <source>
        <dbReference type="WBParaSite" id="MhA1_Contig728.frz3.gene7"/>
    </source>
</evidence>
<evidence type="ECO:0000313" key="3">
    <source>
        <dbReference type="Proteomes" id="UP000095281"/>
    </source>
</evidence>
<dbReference type="GO" id="GO:0008541">
    <property type="term" value="C:proteasome regulatory particle, lid subcomplex"/>
    <property type="evidence" value="ECO:0007669"/>
    <property type="project" value="TreeGrafter"/>
</dbReference>
<dbReference type="OMA" id="HKFMGLH"/>
<name>A0A1I8BX09_MELHA</name>
<dbReference type="Proteomes" id="UP000095281">
    <property type="component" value="Unplaced"/>
</dbReference>
<reference evidence="4" key="1">
    <citation type="submission" date="2016-11" db="UniProtKB">
        <authorList>
            <consortium name="WormBaseParasite"/>
        </authorList>
    </citation>
    <scope>IDENTIFICATION</scope>
</reference>
<organism evidence="3 4">
    <name type="scientific">Meloidogyne hapla</name>
    <name type="common">Root-knot nematode worm</name>
    <dbReference type="NCBI Taxonomy" id="6305"/>
    <lineage>
        <taxon>Eukaryota</taxon>
        <taxon>Metazoa</taxon>
        <taxon>Ecdysozoa</taxon>
        <taxon>Nematoda</taxon>
        <taxon>Chromadorea</taxon>
        <taxon>Rhabditida</taxon>
        <taxon>Tylenchina</taxon>
        <taxon>Tylenchomorpha</taxon>
        <taxon>Tylenchoidea</taxon>
        <taxon>Meloidogynidae</taxon>
        <taxon>Meloidogyninae</taxon>
        <taxon>Meloidogyne</taxon>
    </lineage>
</organism>
<protein>
    <submittedName>
        <fullName evidence="4">CSN8_PSD8_EIF3K domain-containing protein</fullName>
    </submittedName>
</protein>
<dbReference type="WBParaSite" id="MhA1_Contig728.frz3.gene7">
    <property type="protein sequence ID" value="MhA1_Contig728.frz3.gene7"/>
    <property type="gene ID" value="MhA1_Contig728.frz3.gene7"/>
</dbReference>
<dbReference type="GO" id="GO:0005634">
    <property type="term" value="C:nucleus"/>
    <property type="evidence" value="ECO:0007669"/>
    <property type="project" value="TreeGrafter"/>
</dbReference>
<dbReference type="GO" id="GO:0005829">
    <property type="term" value="C:cytosol"/>
    <property type="evidence" value="ECO:0007669"/>
    <property type="project" value="TreeGrafter"/>
</dbReference>
<dbReference type="PANTHER" id="PTHR12387">
    <property type="entry name" value="26S PROTEASOME NON-ATPASE REGULATORY SUBUNIT 8"/>
    <property type="match status" value="1"/>
</dbReference>
<dbReference type="AlphaFoldDB" id="A0A1I8BX09"/>
<dbReference type="PANTHER" id="PTHR12387:SF0">
    <property type="entry name" value="26S PROTEASOME NON-ATPASE REGULATORY SUBUNIT 8"/>
    <property type="match status" value="1"/>
</dbReference>
<dbReference type="InterPro" id="IPR033464">
    <property type="entry name" value="CSN8_PSD8_EIF3K"/>
</dbReference>
<evidence type="ECO:0000256" key="1">
    <source>
        <dbReference type="ARBA" id="ARBA00022942"/>
    </source>
</evidence>
<keyword evidence="1" id="KW-0647">Proteasome</keyword>
<evidence type="ECO:0000259" key="2">
    <source>
        <dbReference type="Pfam" id="PF10075"/>
    </source>
</evidence>
<dbReference type="Pfam" id="PF10075">
    <property type="entry name" value="CSN8_PSD8_EIF3K"/>
    <property type="match status" value="1"/>
</dbReference>
<proteinExistence type="predicted"/>
<dbReference type="InterPro" id="IPR006746">
    <property type="entry name" value="26S_Psome_Rpn12"/>
</dbReference>
<keyword evidence="3" id="KW-1185">Reference proteome</keyword>
<dbReference type="Gene3D" id="1.25.40.990">
    <property type="match status" value="1"/>
</dbReference>
<dbReference type="GO" id="GO:0043161">
    <property type="term" value="P:proteasome-mediated ubiquitin-dependent protein catabolic process"/>
    <property type="evidence" value="ECO:0007669"/>
    <property type="project" value="TreeGrafter"/>
</dbReference>
<accession>A0A1I8BX09</accession>
<feature type="domain" description="CSN8/PSMD8/EIF3K" evidence="2">
    <location>
        <begin position="99"/>
        <end position="231"/>
    </location>
</feature>